<sequence length="229" mass="25083">MKAFEVVLHHVEDEIFNGHLRVGSLLPAERVLALDLGVSRTAVREAMRTLQAQGIIESTVGAGSTGGTRISGEHGWAITNLLRLHVALELFSPADVLSTRVLLEQQNIAAAIAQGTEADYDGIQVILDEMSRPATPLRRFNELDTEFHAAIAQISGNHLIRALTIAVRESIARDVRGAAAQDMDLQVFRQMVIEQHAGILAGIRNGETTHAQELMSHHLNWRWASLLTP</sequence>
<dbReference type="SUPFAM" id="SSF46785">
    <property type="entry name" value="Winged helix' DNA-binding domain"/>
    <property type="match status" value="1"/>
</dbReference>
<dbReference type="GO" id="GO:0003677">
    <property type="term" value="F:DNA binding"/>
    <property type="evidence" value="ECO:0007669"/>
    <property type="project" value="UniProtKB-KW"/>
</dbReference>
<dbReference type="InterPro" id="IPR011711">
    <property type="entry name" value="GntR_C"/>
</dbReference>
<keyword evidence="2" id="KW-0238">DNA-binding</keyword>
<dbReference type="Gene3D" id="1.20.120.530">
    <property type="entry name" value="GntR ligand-binding domain-like"/>
    <property type="match status" value="1"/>
</dbReference>
<accession>A0A3M0GIB2</accession>
<keyword evidence="6" id="KW-1185">Reference proteome</keyword>
<evidence type="ECO:0000256" key="3">
    <source>
        <dbReference type="ARBA" id="ARBA00023163"/>
    </source>
</evidence>
<dbReference type="PANTHER" id="PTHR43537">
    <property type="entry name" value="TRANSCRIPTIONAL REGULATOR, GNTR FAMILY"/>
    <property type="match status" value="1"/>
</dbReference>
<protein>
    <submittedName>
        <fullName evidence="5">FadR family transcriptional regulator</fullName>
    </submittedName>
</protein>
<gene>
    <name evidence="5" type="ORF">EAX62_01445</name>
</gene>
<evidence type="ECO:0000256" key="1">
    <source>
        <dbReference type="ARBA" id="ARBA00023015"/>
    </source>
</evidence>
<dbReference type="SMART" id="SM00345">
    <property type="entry name" value="HTH_GNTR"/>
    <property type="match status" value="1"/>
</dbReference>
<dbReference type="SUPFAM" id="SSF48008">
    <property type="entry name" value="GntR ligand-binding domain-like"/>
    <property type="match status" value="1"/>
</dbReference>
<dbReference type="OrthoDB" id="3172099at2"/>
<reference evidence="5 6" key="1">
    <citation type="submission" date="2018-10" db="EMBL/GenBank/DDBJ databases">
        <title>Tessaracoccus antarcticuss sp. nov., isolated from sediment.</title>
        <authorList>
            <person name="Zhou L.Y."/>
            <person name="Du Z.J."/>
        </authorList>
    </citation>
    <scope>NUCLEOTIDE SEQUENCE [LARGE SCALE GENOMIC DNA]</scope>
    <source>
        <strain evidence="5 6">JDX10</strain>
    </source>
</reference>
<evidence type="ECO:0000313" key="6">
    <source>
        <dbReference type="Proteomes" id="UP000275256"/>
    </source>
</evidence>
<evidence type="ECO:0000313" key="5">
    <source>
        <dbReference type="EMBL" id="RMB61353.1"/>
    </source>
</evidence>
<dbReference type="PROSITE" id="PS50949">
    <property type="entry name" value="HTH_GNTR"/>
    <property type="match status" value="1"/>
</dbReference>
<dbReference type="PANTHER" id="PTHR43537:SF5">
    <property type="entry name" value="UXU OPERON TRANSCRIPTIONAL REGULATOR"/>
    <property type="match status" value="1"/>
</dbReference>
<keyword evidence="3" id="KW-0804">Transcription</keyword>
<dbReference type="CDD" id="cd07377">
    <property type="entry name" value="WHTH_GntR"/>
    <property type="match status" value="1"/>
</dbReference>
<feature type="domain" description="HTH gntR-type" evidence="4">
    <location>
        <begin position="1"/>
        <end position="73"/>
    </location>
</feature>
<dbReference type="EMBL" id="REFW01000001">
    <property type="protein sequence ID" value="RMB61353.1"/>
    <property type="molecule type" value="Genomic_DNA"/>
</dbReference>
<name>A0A3M0GIB2_9ACTN</name>
<comment type="caution">
    <text evidence="5">The sequence shown here is derived from an EMBL/GenBank/DDBJ whole genome shotgun (WGS) entry which is preliminary data.</text>
</comment>
<evidence type="ECO:0000259" key="4">
    <source>
        <dbReference type="PROSITE" id="PS50949"/>
    </source>
</evidence>
<dbReference type="InterPro" id="IPR036388">
    <property type="entry name" value="WH-like_DNA-bd_sf"/>
</dbReference>
<dbReference type="InterPro" id="IPR008920">
    <property type="entry name" value="TF_FadR/GntR_C"/>
</dbReference>
<dbReference type="Gene3D" id="1.10.10.10">
    <property type="entry name" value="Winged helix-like DNA-binding domain superfamily/Winged helix DNA-binding domain"/>
    <property type="match status" value="1"/>
</dbReference>
<dbReference type="Proteomes" id="UP000275256">
    <property type="component" value="Unassembled WGS sequence"/>
</dbReference>
<proteinExistence type="predicted"/>
<dbReference type="SMART" id="SM00895">
    <property type="entry name" value="FCD"/>
    <property type="match status" value="1"/>
</dbReference>
<keyword evidence="1" id="KW-0805">Transcription regulation</keyword>
<organism evidence="5 6">
    <name type="scientific">Tessaracoccus antarcticus</name>
    <dbReference type="NCBI Taxonomy" id="2479848"/>
    <lineage>
        <taxon>Bacteria</taxon>
        <taxon>Bacillati</taxon>
        <taxon>Actinomycetota</taxon>
        <taxon>Actinomycetes</taxon>
        <taxon>Propionibacteriales</taxon>
        <taxon>Propionibacteriaceae</taxon>
        <taxon>Tessaracoccus</taxon>
    </lineage>
</organism>
<dbReference type="AlphaFoldDB" id="A0A3M0GIB2"/>
<dbReference type="InterPro" id="IPR036390">
    <property type="entry name" value="WH_DNA-bd_sf"/>
</dbReference>
<dbReference type="Pfam" id="PF00392">
    <property type="entry name" value="GntR"/>
    <property type="match status" value="1"/>
</dbReference>
<dbReference type="InterPro" id="IPR000524">
    <property type="entry name" value="Tscrpt_reg_HTH_GntR"/>
</dbReference>
<dbReference type="RefSeq" id="WP_121899901.1">
    <property type="nucleotide sequence ID" value="NZ_REFW01000001.1"/>
</dbReference>
<dbReference type="PRINTS" id="PR00035">
    <property type="entry name" value="HTHGNTR"/>
</dbReference>
<dbReference type="Pfam" id="PF07729">
    <property type="entry name" value="FCD"/>
    <property type="match status" value="1"/>
</dbReference>
<evidence type="ECO:0000256" key="2">
    <source>
        <dbReference type="ARBA" id="ARBA00023125"/>
    </source>
</evidence>
<dbReference type="GO" id="GO:0003700">
    <property type="term" value="F:DNA-binding transcription factor activity"/>
    <property type="evidence" value="ECO:0007669"/>
    <property type="project" value="InterPro"/>
</dbReference>